<accession>A0A9D9IX58</accession>
<dbReference type="SFLD" id="SFLDS00003">
    <property type="entry name" value="Haloacid_Dehalogenase"/>
    <property type="match status" value="1"/>
</dbReference>
<protein>
    <submittedName>
        <fullName evidence="2">HAD family hydrolase</fullName>
    </submittedName>
</protein>
<dbReference type="InterPro" id="IPR023198">
    <property type="entry name" value="PGP-like_dom2"/>
</dbReference>
<proteinExistence type="predicted"/>
<dbReference type="Pfam" id="PF00702">
    <property type="entry name" value="Hydrolase"/>
    <property type="match status" value="1"/>
</dbReference>
<gene>
    <name evidence="2" type="ORF">IAB76_01005</name>
</gene>
<dbReference type="Gene3D" id="1.10.150.240">
    <property type="entry name" value="Putative phosphatase, domain 2"/>
    <property type="match status" value="1"/>
</dbReference>
<dbReference type="InterPro" id="IPR023214">
    <property type="entry name" value="HAD_sf"/>
</dbReference>
<organism evidence="2 3">
    <name type="scientific">Candidatus Cryptobacteroides avistercoris</name>
    <dbReference type="NCBI Taxonomy" id="2840758"/>
    <lineage>
        <taxon>Bacteria</taxon>
        <taxon>Pseudomonadati</taxon>
        <taxon>Bacteroidota</taxon>
        <taxon>Bacteroidia</taxon>
        <taxon>Bacteroidales</taxon>
        <taxon>Candidatus Cryptobacteroides</taxon>
    </lineage>
</organism>
<dbReference type="SFLD" id="SFLDG01129">
    <property type="entry name" value="C1.5:_HAD__Beta-PGM__Phosphata"/>
    <property type="match status" value="1"/>
</dbReference>
<dbReference type="GO" id="GO:0016787">
    <property type="term" value="F:hydrolase activity"/>
    <property type="evidence" value="ECO:0007669"/>
    <property type="project" value="UniProtKB-KW"/>
</dbReference>
<reference evidence="2" key="2">
    <citation type="journal article" date="2021" name="PeerJ">
        <title>Extensive microbial diversity within the chicken gut microbiome revealed by metagenomics and culture.</title>
        <authorList>
            <person name="Gilroy R."/>
            <person name="Ravi A."/>
            <person name="Getino M."/>
            <person name="Pursley I."/>
            <person name="Horton D.L."/>
            <person name="Alikhan N.F."/>
            <person name="Baker D."/>
            <person name="Gharbi K."/>
            <person name="Hall N."/>
            <person name="Watson M."/>
            <person name="Adriaenssens E.M."/>
            <person name="Foster-Nyarko E."/>
            <person name="Jarju S."/>
            <person name="Secka A."/>
            <person name="Antonio M."/>
            <person name="Oren A."/>
            <person name="Chaudhuri R.R."/>
            <person name="La Ragione R."/>
            <person name="Hildebrand F."/>
            <person name="Pallen M.J."/>
        </authorList>
    </citation>
    <scope>NUCLEOTIDE SEQUENCE</scope>
    <source>
        <strain evidence="2">B3-1481</strain>
    </source>
</reference>
<evidence type="ECO:0000313" key="2">
    <source>
        <dbReference type="EMBL" id="MBO8479679.1"/>
    </source>
</evidence>
<comment type="caution">
    <text evidence="2">The sequence shown here is derived from an EMBL/GenBank/DDBJ whole genome shotgun (WGS) entry which is preliminary data.</text>
</comment>
<keyword evidence="1 2" id="KW-0378">Hydrolase</keyword>
<dbReference type="AlphaFoldDB" id="A0A9D9IX58"/>
<evidence type="ECO:0000256" key="1">
    <source>
        <dbReference type="ARBA" id="ARBA00022801"/>
    </source>
</evidence>
<dbReference type="InterPro" id="IPR036412">
    <property type="entry name" value="HAD-like_sf"/>
</dbReference>
<dbReference type="PANTHER" id="PTHR43316">
    <property type="entry name" value="HYDROLASE, HALOACID DELAHOGENASE-RELATED"/>
    <property type="match status" value="1"/>
</dbReference>
<dbReference type="InterPro" id="IPR051540">
    <property type="entry name" value="S-2-haloacid_dehalogenase"/>
</dbReference>
<dbReference type="Gene3D" id="3.40.50.1000">
    <property type="entry name" value="HAD superfamily/HAD-like"/>
    <property type="match status" value="1"/>
</dbReference>
<sequence>MKDIKVIAVDADDTLWDNQSYYDRAGDVFSETLLEYGQADWLQDRLFETEIANMPLLGYGAKSVCISMMETAMEVSGGKVSAAKLDHILKSAKSLLEIPATPLPGVAETLEELRKSGRYRLVLFTKGDLLDQRNKIGRSGLAQFFDDTVIVCDKGRKEYLDLCSSEGITPEQLLMIGNSFKSDIRPVVELGGSGIHIPFHTMWKHEEAEEFDSPDIVRLDKFSDVARVLLKS</sequence>
<name>A0A9D9IX58_9BACT</name>
<dbReference type="EMBL" id="JADILW010000016">
    <property type="protein sequence ID" value="MBO8479679.1"/>
    <property type="molecule type" value="Genomic_DNA"/>
</dbReference>
<reference evidence="2" key="1">
    <citation type="submission" date="2020-10" db="EMBL/GenBank/DDBJ databases">
        <authorList>
            <person name="Gilroy R."/>
        </authorList>
    </citation>
    <scope>NUCLEOTIDE SEQUENCE</scope>
    <source>
        <strain evidence="2">B3-1481</strain>
    </source>
</reference>
<dbReference type="Proteomes" id="UP000823769">
    <property type="component" value="Unassembled WGS sequence"/>
</dbReference>
<evidence type="ECO:0000313" key="3">
    <source>
        <dbReference type="Proteomes" id="UP000823769"/>
    </source>
</evidence>
<dbReference type="PANTHER" id="PTHR43316:SF8">
    <property type="entry name" value="HAD FAMILY HYDROLASE"/>
    <property type="match status" value="1"/>
</dbReference>
<dbReference type="SUPFAM" id="SSF56784">
    <property type="entry name" value="HAD-like"/>
    <property type="match status" value="1"/>
</dbReference>